<evidence type="ECO:0000313" key="2">
    <source>
        <dbReference type="Proteomes" id="UP000663862"/>
    </source>
</evidence>
<accession>A0A821JPS7</accession>
<dbReference type="AlphaFoldDB" id="A0A821JPS7"/>
<evidence type="ECO:0000313" key="1">
    <source>
        <dbReference type="EMBL" id="CAF4724811.1"/>
    </source>
</evidence>
<comment type="caution">
    <text evidence="1">The sequence shown here is derived from an EMBL/GenBank/DDBJ whole genome shotgun (WGS) entry which is preliminary data.</text>
</comment>
<feature type="non-terminal residue" evidence="1">
    <location>
        <position position="34"/>
    </location>
</feature>
<dbReference type="Proteomes" id="UP000663862">
    <property type="component" value="Unassembled WGS sequence"/>
</dbReference>
<protein>
    <submittedName>
        <fullName evidence="1">Uncharacterized protein</fullName>
    </submittedName>
</protein>
<dbReference type="EMBL" id="CAJOBQ010015768">
    <property type="protein sequence ID" value="CAF4724811.1"/>
    <property type="molecule type" value="Genomic_DNA"/>
</dbReference>
<reference evidence="1" key="1">
    <citation type="submission" date="2021-02" db="EMBL/GenBank/DDBJ databases">
        <authorList>
            <person name="Nowell W R."/>
        </authorList>
    </citation>
    <scope>NUCLEOTIDE SEQUENCE</scope>
</reference>
<gene>
    <name evidence="1" type="ORF">TSG867_LOCUS34174</name>
</gene>
<proteinExistence type="predicted"/>
<name>A0A821JPS7_9BILA</name>
<organism evidence="1 2">
    <name type="scientific">Rotaria socialis</name>
    <dbReference type="NCBI Taxonomy" id="392032"/>
    <lineage>
        <taxon>Eukaryota</taxon>
        <taxon>Metazoa</taxon>
        <taxon>Spiralia</taxon>
        <taxon>Gnathifera</taxon>
        <taxon>Rotifera</taxon>
        <taxon>Eurotatoria</taxon>
        <taxon>Bdelloidea</taxon>
        <taxon>Philodinida</taxon>
        <taxon>Philodinidae</taxon>
        <taxon>Rotaria</taxon>
    </lineage>
</organism>
<sequence>MGDYTAALKALKNAYMIQKKTFQEDNHAFAATFS</sequence>